<evidence type="ECO:0000313" key="2">
    <source>
        <dbReference type="Proteomes" id="UP001241377"/>
    </source>
</evidence>
<dbReference type="EMBL" id="JASBWR010000015">
    <property type="protein sequence ID" value="KAJ9109836.1"/>
    <property type="molecule type" value="Genomic_DNA"/>
</dbReference>
<comment type="caution">
    <text evidence="1">The sequence shown here is derived from an EMBL/GenBank/DDBJ whole genome shotgun (WGS) entry which is preliminary data.</text>
</comment>
<reference evidence="1" key="1">
    <citation type="submission" date="2023-04" db="EMBL/GenBank/DDBJ databases">
        <title>Draft Genome sequencing of Naganishia species isolated from polar environments using Oxford Nanopore Technology.</title>
        <authorList>
            <person name="Leo P."/>
            <person name="Venkateswaran K."/>
        </authorList>
    </citation>
    <scope>NUCLEOTIDE SEQUENCE</scope>
    <source>
        <strain evidence="1">MNA-CCFEE 5261</strain>
    </source>
</reference>
<keyword evidence="2" id="KW-1185">Reference proteome</keyword>
<dbReference type="Proteomes" id="UP001241377">
    <property type="component" value="Unassembled WGS sequence"/>
</dbReference>
<gene>
    <name evidence="1" type="ORF">QFC19_001815</name>
</gene>
<sequence>MRGHDKDHAEEHEGDEEPAKVGKNELACGGRAGESEAEGVAKQRESCSITPSVDVSLMA</sequence>
<evidence type="ECO:0000313" key="1">
    <source>
        <dbReference type="EMBL" id="KAJ9109836.1"/>
    </source>
</evidence>
<accession>A0ACC2WEJ1</accession>
<protein>
    <submittedName>
        <fullName evidence="1">Uncharacterized protein</fullName>
    </submittedName>
</protein>
<proteinExistence type="predicted"/>
<name>A0ACC2WEJ1_9TREE</name>
<organism evidence="1 2">
    <name type="scientific">Naganishia cerealis</name>
    <dbReference type="NCBI Taxonomy" id="610337"/>
    <lineage>
        <taxon>Eukaryota</taxon>
        <taxon>Fungi</taxon>
        <taxon>Dikarya</taxon>
        <taxon>Basidiomycota</taxon>
        <taxon>Agaricomycotina</taxon>
        <taxon>Tremellomycetes</taxon>
        <taxon>Filobasidiales</taxon>
        <taxon>Filobasidiaceae</taxon>
        <taxon>Naganishia</taxon>
    </lineage>
</organism>